<dbReference type="SUPFAM" id="SSF46785">
    <property type="entry name" value="Winged helix' DNA-binding domain"/>
    <property type="match status" value="1"/>
</dbReference>
<keyword evidence="2" id="KW-0238">DNA-binding</keyword>
<accession>A0A381VVE9</accession>
<evidence type="ECO:0000256" key="3">
    <source>
        <dbReference type="ARBA" id="ARBA00023163"/>
    </source>
</evidence>
<name>A0A381VVE9_9ZZZZ</name>
<dbReference type="InterPro" id="IPR050397">
    <property type="entry name" value="Env_Response_Regulators"/>
</dbReference>
<dbReference type="InterPro" id="IPR036388">
    <property type="entry name" value="WH-like_DNA-bd_sf"/>
</dbReference>
<dbReference type="PANTHER" id="PTHR24567">
    <property type="entry name" value="CRP FAMILY TRANSCRIPTIONAL REGULATORY PROTEIN"/>
    <property type="match status" value="1"/>
</dbReference>
<protein>
    <recommendedName>
        <fullName evidence="7">HTH crp-type domain-containing protein</fullName>
    </recommendedName>
</protein>
<dbReference type="InterPro" id="IPR000595">
    <property type="entry name" value="cNMP-bd_dom"/>
</dbReference>
<evidence type="ECO:0000259" key="5">
    <source>
        <dbReference type="PROSITE" id="PS51063"/>
    </source>
</evidence>
<keyword evidence="1" id="KW-0805">Transcription regulation</keyword>
<feature type="domain" description="Cyclic nucleotide-binding" evidence="4">
    <location>
        <begin position="19"/>
        <end position="118"/>
    </location>
</feature>
<dbReference type="InterPro" id="IPR014710">
    <property type="entry name" value="RmlC-like_jellyroll"/>
</dbReference>
<evidence type="ECO:0000259" key="4">
    <source>
        <dbReference type="PROSITE" id="PS50042"/>
    </source>
</evidence>
<evidence type="ECO:0000256" key="2">
    <source>
        <dbReference type="ARBA" id="ARBA00023125"/>
    </source>
</evidence>
<evidence type="ECO:0008006" key="7">
    <source>
        <dbReference type="Google" id="ProtNLM"/>
    </source>
</evidence>
<dbReference type="Pfam" id="PF13545">
    <property type="entry name" value="HTH_Crp_2"/>
    <property type="match status" value="1"/>
</dbReference>
<proteinExistence type="predicted"/>
<dbReference type="SMART" id="SM00100">
    <property type="entry name" value="cNMP"/>
    <property type="match status" value="1"/>
</dbReference>
<dbReference type="AlphaFoldDB" id="A0A381VVE9"/>
<gene>
    <name evidence="6" type="ORF">METZ01_LOCUS97143</name>
</gene>
<dbReference type="GO" id="GO:0003700">
    <property type="term" value="F:DNA-binding transcription factor activity"/>
    <property type="evidence" value="ECO:0007669"/>
    <property type="project" value="TreeGrafter"/>
</dbReference>
<reference evidence="6" key="1">
    <citation type="submission" date="2018-05" db="EMBL/GenBank/DDBJ databases">
        <authorList>
            <person name="Lanie J.A."/>
            <person name="Ng W.-L."/>
            <person name="Kazmierczak K.M."/>
            <person name="Andrzejewski T.M."/>
            <person name="Davidsen T.M."/>
            <person name="Wayne K.J."/>
            <person name="Tettelin H."/>
            <person name="Glass J.I."/>
            <person name="Rusch D."/>
            <person name="Podicherti R."/>
            <person name="Tsui H.-C.T."/>
            <person name="Winkler M.E."/>
        </authorList>
    </citation>
    <scope>NUCLEOTIDE SEQUENCE</scope>
</reference>
<dbReference type="SMART" id="SM00419">
    <property type="entry name" value="HTH_CRP"/>
    <property type="match status" value="1"/>
</dbReference>
<dbReference type="PRINTS" id="PR00034">
    <property type="entry name" value="HTHCRP"/>
</dbReference>
<dbReference type="CDD" id="cd00038">
    <property type="entry name" value="CAP_ED"/>
    <property type="match status" value="1"/>
</dbReference>
<dbReference type="PANTHER" id="PTHR24567:SF74">
    <property type="entry name" value="HTH-TYPE TRANSCRIPTIONAL REGULATOR ARCR"/>
    <property type="match status" value="1"/>
</dbReference>
<dbReference type="InterPro" id="IPR036390">
    <property type="entry name" value="WH_DNA-bd_sf"/>
</dbReference>
<dbReference type="Gene3D" id="1.10.10.10">
    <property type="entry name" value="Winged helix-like DNA-binding domain superfamily/Winged helix DNA-binding domain"/>
    <property type="match status" value="1"/>
</dbReference>
<dbReference type="SUPFAM" id="SSF51206">
    <property type="entry name" value="cAMP-binding domain-like"/>
    <property type="match status" value="1"/>
</dbReference>
<dbReference type="InterPro" id="IPR012318">
    <property type="entry name" value="HTH_CRP"/>
</dbReference>
<organism evidence="6">
    <name type="scientific">marine metagenome</name>
    <dbReference type="NCBI Taxonomy" id="408172"/>
    <lineage>
        <taxon>unclassified sequences</taxon>
        <taxon>metagenomes</taxon>
        <taxon>ecological metagenomes</taxon>
    </lineage>
</organism>
<dbReference type="Gene3D" id="2.60.120.10">
    <property type="entry name" value="Jelly Rolls"/>
    <property type="match status" value="1"/>
</dbReference>
<evidence type="ECO:0000256" key="1">
    <source>
        <dbReference type="ARBA" id="ARBA00023015"/>
    </source>
</evidence>
<dbReference type="Pfam" id="PF00027">
    <property type="entry name" value="cNMP_binding"/>
    <property type="match status" value="1"/>
</dbReference>
<dbReference type="GO" id="GO:0005829">
    <property type="term" value="C:cytosol"/>
    <property type="evidence" value="ECO:0007669"/>
    <property type="project" value="TreeGrafter"/>
</dbReference>
<sequence>MQYSCLHCRARELSEWCVLTDSELKTLDKGSGMREYSPGEIVFYQGDLSNGIYCIESGLVGLRMSDTDGNETLLHLLNGGNTMGYRAFLTGQEYGVNAEVFKPSRICHINSSTVTSLVHSNPNVGLRFLLRASNELDQAEKKIIQNANWSVRARFAHLLMVFVSKQQKKPIEGQVEITLPIPKHEIASMIGTTPETLSRTIKSMEKDGVARFSQRTVQIRFLKRLTQEFDPGLSV</sequence>
<dbReference type="InterPro" id="IPR018490">
    <property type="entry name" value="cNMP-bd_dom_sf"/>
</dbReference>
<dbReference type="PROSITE" id="PS50042">
    <property type="entry name" value="CNMP_BINDING_3"/>
    <property type="match status" value="1"/>
</dbReference>
<keyword evidence="3" id="KW-0804">Transcription</keyword>
<evidence type="ECO:0000313" key="6">
    <source>
        <dbReference type="EMBL" id="SVA44289.1"/>
    </source>
</evidence>
<feature type="domain" description="HTH crp-type" evidence="5">
    <location>
        <begin position="149"/>
        <end position="223"/>
    </location>
</feature>
<dbReference type="PROSITE" id="PS51063">
    <property type="entry name" value="HTH_CRP_2"/>
    <property type="match status" value="1"/>
</dbReference>
<dbReference type="EMBL" id="UINC01009907">
    <property type="protein sequence ID" value="SVA44289.1"/>
    <property type="molecule type" value="Genomic_DNA"/>
</dbReference>
<dbReference type="GO" id="GO:0003677">
    <property type="term" value="F:DNA binding"/>
    <property type="evidence" value="ECO:0007669"/>
    <property type="project" value="UniProtKB-KW"/>
</dbReference>